<dbReference type="InterPro" id="IPR011990">
    <property type="entry name" value="TPR-like_helical_dom_sf"/>
</dbReference>
<keyword evidence="5" id="KW-0812">Transmembrane</keyword>
<proteinExistence type="predicted"/>
<feature type="coiled-coil region" evidence="4">
    <location>
        <begin position="284"/>
        <end position="328"/>
    </location>
</feature>
<dbReference type="PANTHER" id="PTHR45586">
    <property type="entry name" value="TPR REPEAT-CONTAINING PROTEIN PA4667"/>
    <property type="match status" value="1"/>
</dbReference>
<evidence type="ECO:0000256" key="3">
    <source>
        <dbReference type="PROSITE-ProRule" id="PRU00339"/>
    </source>
</evidence>
<evidence type="ECO:0000313" key="7">
    <source>
        <dbReference type="Proteomes" id="UP001400965"/>
    </source>
</evidence>
<feature type="repeat" description="TPR" evidence="3">
    <location>
        <begin position="372"/>
        <end position="405"/>
    </location>
</feature>
<dbReference type="EMBL" id="BAAACP010000002">
    <property type="protein sequence ID" value="GAA0861902.1"/>
    <property type="molecule type" value="Genomic_DNA"/>
</dbReference>
<dbReference type="SUPFAM" id="SSF48452">
    <property type="entry name" value="TPR-like"/>
    <property type="match status" value="1"/>
</dbReference>
<comment type="caution">
    <text evidence="6">The sequence shown here is derived from an EMBL/GenBank/DDBJ whole genome shotgun (WGS) entry which is preliminary data.</text>
</comment>
<dbReference type="RefSeq" id="WP_346041934.1">
    <property type="nucleotide sequence ID" value="NZ_BAAACP010000002.1"/>
</dbReference>
<organism evidence="6 7">
    <name type="scientific">Paraclostridium tenue</name>
    <dbReference type="NCBI Taxonomy" id="1737"/>
    <lineage>
        <taxon>Bacteria</taxon>
        <taxon>Bacillati</taxon>
        <taxon>Bacillota</taxon>
        <taxon>Clostridia</taxon>
        <taxon>Peptostreptococcales</taxon>
        <taxon>Peptostreptococcaceae</taxon>
        <taxon>Paraclostridium</taxon>
    </lineage>
</organism>
<dbReference type="Proteomes" id="UP001400965">
    <property type="component" value="Unassembled WGS sequence"/>
</dbReference>
<dbReference type="PROSITE" id="PS50005">
    <property type="entry name" value="TPR"/>
    <property type="match status" value="2"/>
</dbReference>
<sequence>MITILRLYIKSDIKSLHKKIIDISLIEEDSNDTTFFNIDDEEINETLKTLKKTYITANSKDETILNLKHKTKRQVKDTRALKLESYKKYNEALNMIDRNFITSATEIVEEALELNPKDVDILNLRGLLKFLKCNFDESFESFYKSLCYNNNQLARKYVDILTSEEFNIFLSRYNHAIRFVNNDLNQESIQILENIINEEPELIEPYLLLHLIYEKLGDNEKANEYLDRLQAVDKDNSLFEKEVSKITNDEKPKDEIKKTKNHIPLYVLIAVLVITIGALYINNKKKLNNLASQVTEKNKELDKTSEKLDKTKDELEQAKTQKDDNKKDEIIVGDEEDLFNKAMEFKEDGNNKEAIKYLKLVLKNGKTKKYISEAIYQLGLIYEKENNNEEAIKYYSKYINTYKPSDNYYDDSYYNIGMIYYKEGDLDKAQKIFYSLRAEDPESMYNNSKVESILKER</sequence>
<reference evidence="6 7" key="1">
    <citation type="journal article" date="2019" name="Int. J. Syst. Evol. Microbiol.">
        <title>The Global Catalogue of Microorganisms (GCM) 10K type strain sequencing project: providing services to taxonomists for standard genome sequencing and annotation.</title>
        <authorList>
            <consortium name="The Broad Institute Genomics Platform"/>
            <consortium name="The Broad Institute Genome Sequencing Center for Infectious Disease"/>
            <person name="Wu L."/>
            <person name="Ma J."/>
        </authorList>
    </citation>
    <scope>NUCLEOTIDE SEQUENCE [LARGE SCALE GENOMIC DNA]</scope>
    <source>
        <strain evidence="6 7">JCM 6486</strain>
    </source>
</reference>
<gene>
    <name evidence="6" type="ORF">GCM10008917_05120</name>
</gene>
<keyword evidence="4" id="KW-0175">Coiled coil</keyword>
<keyword evidence="5" id="KW-0472">Membrane</keyword>
<keyword evidence="2 3" id="KW-0802">TPR repeat</keyword>
<feature type="transmembrane region" description="Helical" evidence="5">
    <location>
        <begin position="263"/>
        <end position="281"/>
    </location>
</feature>
<evidence type="ECO:0000256" key="4">
    <source>
        <dbReference type="SAM" id="Coils"/>
    </source>
</evidence>
<evidence type="ECO:0000256" key="1">
    <source>
        <dbReference type="ARBA" id="ARBA00022737"/>
    </source>
</evidence>
<keyword evidence="1" id="KW-0677">Repeat</keyword>
<keyword evidence="7" id="KW-1185">Reference proteome</keyword>
<feature type="repeat" description="TPR" evidence="3">
    <location>
        <begin position="410"/>
        <end position="443"/>
    </location>
</feature>
<dbReference type="SMART" id="SM00028">
    <property type="entry name" value="TPR"/>
    <property type="match status" value="5"/>
</dbReference>
<dbReference type="Pfam" id="PF13174">
    <property type="entry name" value="TPR_6"/>
    <property type="match status" value="2"/>
</dbReference>
<keyword evidence="5" id="KW-1133">Transmembrane helix</keyword>
<dbReference type="PANTHER" id="PTHR45586:SF1">
    <property type="entry name" value="LIPOPOLYSACCHARIDE ASSEMBLY PROTEIN B"/>
    <property type="match status" value="1"/>
</dbReference>
<evidence type="ECO:0000256" key="2">
    <source>
        <dbReference type="ARBA" id="ARBA00022803"/>
    </source>
</evidence>
<dbReference type="Gene3D" id="1.25.40.10">
    <property type="entry name" value="Tetratricopeptide repeat domain"/>
    <property type="match status" value="3"/>
</dbReference>
<protein>
    <submittedName>
        <fullName evidence="6">Tetratricopeptide repeat protein</fullName>
    </submittedName>
</protein>
<dbReference type="InterPro" id="IPR019734">
    <property type="entry name" value="TPR_rpt"/>
</dbReference>
<accession>A0ABN1LY77</accession>
<name>A0ABN1LY77_9FIRM</name>
<evidence type="ECO:0000256" key="5">
    <source>
        <dbReference type="SAM" id="Phobius"/>
    </source>
</evidence>
<dbReference type="InterPro" id="IPR051012">
    <property type="entry name" value="CellSynth/LPSAsmb/PSIAsmb"/>
</dbReference>
<evidence type="ECO:0000313" key="6">
    <source>
        <dbReference type="EMBL" id="GAA0861902.1"/>
    </source>
</evidence>